<dbReference type="GO" id="GO:0008081">
    <property type="term" value="F:phosphoric diester hydrolase activity"/>
    <property type="evidence" value="ECO:0007669"/>
    <property type="project" value="InterPro"/>
</dbReference>
<dbReference type="InterPro" id="IPR051057">
    <property type="entry name" value="PI-PLC_domain"/>
</dbReference>
<evidence type="ECO:0008006" key="3">
    <source>
        <dbReference type="Google" id="ProtNLM"/>
    </source>
</evidence>
<protein>
    <recommendedName>
        <fullName evidence="3">Phosphatidylinositol-specific phospholipase C X domain-containing protein</fullName>
    </recommendedName>
</protein>
<dbReference type="OrthoDB" id="1046782at2759"/>
<keyword evidence="2" id="KW-1185">Reference proteome</keyword>
<evidence type="ECO:0000313" key="2">
    <source>
        <dbReference type="Proteomes" id="UP000410492"/>
    </source>
</evidence>
<dbReference type="InterPro" id="IPR017946">
    <property type="entry name" value="PLC-like_Pdiesterase_TIM-brl"/>
</dbReference>
<proteinExistence type="predicted"/>
<accession>A0A653DAE9</accession>
<name>A0A653DAE9_CALMS</name>
<dbReference type="SUPFAM" id="SSF51695">
    <property type="entry name" value="PLC-like phosphodiesterases"/>
    <property type="match status" value="1"/>
</dbReference>
<dbReference type="PANTHER" id="PTHR13593:SF103">
    <property type="entry name" value="RE10370P"/>
    <property type="match status" value="1"/>
</dbReference>
<dbReference type="PANTHER" id="PTHR13593">
    <property type="match status" value="1"/>
</dbReference>
<dbReference type="Gene3D" id="3.20.20.190">
    <property type="entry name" value="Phosphatidylinositol (PI) phosphodiesterase"/>
    <property type="match status" value="1"/>
</dbReference>
<evidence type="ECO:0000313" key="1">
    <source>
        <dbReference type="EMBL" id="VEN57172.1"/>
    </source>
</evidence>
<gene>
    <name evidence="1" type="ORF">CALMAC_LOCUS15853</name>
</gene>
<dbReference type="GO" id="GO:0006629">
    <property type="term" value="P:lipid metabolic process"/>
    <property type="evidence" value="ECO:0007669"/>
    <property type="project" value="InterPro"/>
</dbReference>
<dbReference type="Proteomes" id="UP000410492">
    <property type="component" value="Unassembled WGS sequence"/>
</dbReference>
<sequence>MPPIWGLLLPVLEIHTDPLGPLDYYILFEKMFLPQEDPGILAVVKFSDHPSGYYRTKVKFGHPWLPGGWEYDPDATRAQPGHHCYPYYIASVAGNITLDSSCLGIRPTWMSDSSDAIGHLNIGSILIPGTHNAGSYAGVPPLVENYVLNQDRNVWTQLVSGIRYLDFRIGFYNNEGYFINHDLVRVTKIIPILHEIRKFMELAPKEVVVVDFHRFPYPTNFTSAMHREFVHILRTELGRYILPGYEMQAGKGPSLDDIWRRRRRLIICYADRDTVR</sequence>
<dbReference type="EMBL" id="CAACVG010010994">
    <property type="protein sequence ID" value="VEN57172.1"/>
    <property type="molecule type" value="Genomic_DNA"/>
</dbReference>
<organism evidence="1 2">
    <name type="scientific">Callosobruchus maculatus</name>
    <name type="common">Southern cowpea weevil</name>
    <name type="synonym">Pulse bruchid</name>
    <dbReference type="NCBI Taxonomy" id="64391"/>
    <lineage>
        <taxon>Eukaryota</taxon>
        <taxon>Metazoa</taxon>
        <taxon>Ecdysozoa</taxon>
        <taxon>Arthropoda</taxon>
        <taxon>Hexapoda</taxon>
        <taxon>Insecta</taxon>
        <taxon>Pterygota</taxon>
        <taxon>Neoptera</taxon>
        <taxon>Endopterygota</taxon>
        <taxon>Coleoptera</taxon>
        <taxon>Polyphaga</taxon>
        <taxon>Cucujiformia</taxon>
        <taxon>Chrysomeloidea</taxon>
        <taxon>Chrysomelidae</taxon>
        <taxon>Bruchinae</taxon>
        <taxon>Bruchini</taxon>
        <taxon>Callosobruchus</taxon>
    </lineage>
</organism>
<feature type="non-terminal residue" evidence="1">
    <location>
        <position position="276"/>
    </location>
</feature>
<reference evidence="1 2" key="1">
    <citation type="submission" date="2019-01" db="EMBL/GenBank/DDBJ databases">
        <authorList>
            <person name="Sayadi A."/>
        </authorList>
    </citation>
    <scope>NUCLEOTIDE SEQUENCE [LARGE SCALE GENOMIC DNA]</scope>
</reference>
<dbReference type="AlphaFoldDB" id="A0A653DAE9"/>